<feature type="compositionally biased region" description="Acidic residues" evidence="1">
    <location>
        <begin position="17"/>
        <end position="26"/>
    </location>
</feature>
<gene>
    <name evidence="2" type="ORF">E2C01_063307</name>
</gene>
<protein>
    <submittedName>
        <fullName evidence="2">Uncharacterized protein</fullName>
    </submittedName>
</protein>
<sequence length="174" mass="18535">MSDLLAEPSNPELLPAVDDDDSDDDPPILLLTPGLAQSPVIFTPVDLPPCTTGSPPDTAHLVDLASSIASVHSDHPTHSTTTTSTNTTTTSTTTAATSTLQEVVVPPTRSFFVSTRLCIMVVSVYLLHGNVFFSSSFMCMHVCLSQTLCSLISFISKGYKNISLVSMSAFSSHW</sequence>
<dbReference type="EMBL" id="VSRR010028872">
    <property type="protein sequence ID" value="MPC69092.1"/>
    <property type="molecule type" value="Genomic_DNA"/>
</dbReference>
<evidence type="ECO:0000313" key="2">
    <source>
        <dbReference type="EMBL" id="MPC69092.1"/>
    </source>
</evidence>
<dbReference type="Proteomes" id="UP000324222">
    <property type="component" value="Unassembled WGS sequence"/>
</dbReference>
<feature type="region of interest" description="Disordered" evidence="1">
    <location>
        <begin position="72"/>
        <end position="91"/>
    </location>
</feature>
<accession>A0A5B7HDB6</accession>
<evidence type="ECO:0000256" key="1">
    <source>
        <dbReference type="SAM" id="MobiDB-lite"/>
    </source>
</evidence>
<proteinExistence type="predicted"/>
<feature type="region of interest" description="Disordered" evidence="1">
    <location>
        <begin position="1"/>
        <end position="26"/>
    </location>
</feature>
<name>A0A5B7HDB6_PORTR</name>
<feature type="compositionally biased region" description="Low complexity" evidence="1">
    <location>
        <begin position="78"/>
        <end position="91"/>
    </location>
</feature>
<reference evidence="2 3" key="1">
    <citation type="submission" date="2019-05" db="EMBL/GenBank/DDBJ databases">
        <title>Another draft genome of Portunus trituberculatus and its Hox gene families provides insights of decapod evolution.</title>
        <authorList>
            <person name="Jeong J.-H."/>
            <person name="Song I."/>
            <person name="Kim S."/>
            <person name="Choi T."/>
            <person name="Kim D."/>
            <person name="Ryu S."/>
            <person name="Kim W."/>
        </authorList>
    </citation>
    <scope>NUCLEOTIDE SEQUENCE [LARGE SCALE GENOMIC DNA]</scope>
    <source>
        <tissue evidence="2">Muscle</tissue>
    </source>
</reference>
<evidence type="ECO:0000313" key="3">
    <source>
        <dbReference type="Proteomes" id="UP000324222"/>
    </source>
</evidence>
<comment type="caution">
    <text evidence="2">The sequence shown here is derived from an EMBL/GenBank/DDBJ whole genome shotgun (WGS) entry which is preliminary data.</text>
</comment>
<organism evidence="2 3">
    <name type="scientific">Portunus trituberculatus</name>
    <name type="common">Swimming crab</name>
    <name type="synonym">Neptunus trituberculatus</name>
    <dbReference type="NCBI Taxonomy" id="210409"/>
    <lineage>
        <taxon>Eukaryota</taxon>
        <taxon>Metazoa</taxon>
        <taxon>Ecdysozoa</taxon>
        <taxon>Arthropoda</taxon>
        <taxon>Crustacea</taxon>
        <taxon>Multicrustacea</taxon>
        <taxon>Malacostraca</taxon>
        <taxon>Eumalacostraca</taxon>
        <taxon>Eucarida</taxon>
        <taxon>Decapoda</taxon>
        <taxon>Pleocyemata</taxon>
        <taxon>Brachyura</taxon>
        <taxon>Eubrachyura</taxon>
        <taxon>Portunoidea</taxon>
        <taxon>Portunidae</taxon>
        <taxon>Portuninae</taxon>
        <taxon>Portunus</taxon>
    </lineage>
</organism>
<dbReference type="AlphaFoldDB" id="A0A5B7HDB6"/>
<keyword evidence="3" id="KW-1185">Reference proteome</keyword>